<dbReference type="EMBL" id="OY731408">
    <property type="protein sequence ID" value="CAJ1978687.1"/>
    <property type="molecule type" value="Genomic_DNA"/>
</dbReference>
<dbReference type="InterPro" id="IPR044814">
    <property type="entry name" value="Terpene_cyclase_plant_C1"/>
</dbReference>
<dbReference type="Pfam" id="PF01397">
    <property type="entry name" value="Terpene_synth"/>
    <property type="match status" value="1"/>
</dbReference>
<feature type="domain" description="Terpene synthase metal-binding" evidence="6">
    <location>
        <begin position="273"/>
        <end position="510"/>
    </location>
</feature>
<keyword evidence="2" id="KW-0479">Metal-binding</keyword>
<dbReference type="GO" id="GO:0009611">
    <property type="term" value="P:response to wounding"/>
    <property type="evidence" value="ECO:0007669"/>
    <property type="project" value="UniProtKB-ARBA"/>
</dbReference>
<dbReference type="InterPro" id="IPR005630">
    <property type="entry name" value="Terpene_synthase_metal-bd"/>
</dbReference>
<dbReference type="CDD" id="cd00684">
    <property type="entry name" value="Terpene_cyclase_plant_C1"/>
    <property type="match status" value="1"/>
</dbReference>
<dbReference type="PANTHER" id="PTHR31225">
    <property type="entry name" value="OS04G0344100 PROTEIN-RELATED"/>
    <property type="match status" value="1"/>
</dbReference>
<evidence type="ECO:0000313" key="7">
    <source>
        <dbReference type="EMBL" id="CAJ1978687.1"/>
    </source>
</evidence>
<dbReference type="FunFam" id="1.50.10.130:FF:000001">
    <property type="entry name" value="Isoprene synthase, chloroplastic"/>
    <property type="match status" value="1"/>
</dbReference>
<feature type="domain" description="Terpene synthase N-terminal" evidence="5">
    <location>
        <begin position="29"/>
        <end position="214"/>
    </location>
</feature>
<name>A0AA86W4Y9_9FABA</name>
<dbReference type="Gramene" id="rna-AYBTSS11_LOCUS30885">
    <property type="protein sequence ID" value="CAJ1978687.1"/>
    <property type="gene ID" value="gene-AYBTSS11_LOCUS30885"/>
</dbReference>
<dbReference type="Pfam" id="PF03936">
    <property type="entry name" value="Terpene_synth_C"/>
    <property type="match status" value="1"/>
</dbReference>
<evidence type="ECO:0000313" key="8">
    <source>
        <dbReference type="Proteomes" id="UP001189624"/>
    </source>
</evidence>
<dbReference type="InterPro" id="IPR036965">
    <property type="entry name" value="Terpene_synth_N_sf"/>
</dbReference>
<dbReference type="InterPro" id="IPR008930">
    <property type="entry name" value="Terpenoid_cyclase/PrenylTrfase"/>
</dbReference>
<evidence type="ECO:0000256" key="3">
    <source>
        <dbReference type="ARBA" id="ARBA00022842"/>
    </source>
</evidence>
<dbReference type="GO" id="GO:0080027">
    <property type="term" value="P:response to herbivore"/>
    <property type="evidence" value="ECO:0007669"/>
    <property type="project" value="UniProtKB-ARBA"/>
</dbReference>
<dbReference type="GO" id="GO:0010333">
    <property type="term" value="F:terpene synthase activity"/>
    <property type="evidence" value="ECO:0007669"/>
    <property type="project" value="InterPro"/>
</dbReference>
<keyword evidence="4" id="KW-0456">Lyase</keyword>
<dbReference type="SUPFAM" id="SSF48239">
    <property type="entry name" value="Terpenoid cyclases/Protein prenyltransferases"/>
    <property type="match status" value="1"/>
</dbReference>
<dbReference type="InterPro" id="IPR050148">
    <property type="entry name" value="Terpene_synthase-like"/>
</dbReference>
<evidence type="ECO:0000256" key="1">
    <source>
        <dbReference type="ARBA" id="ARBA00001946"/>
    </source>
</evidence>
<reference evidence="7" key="1">
    <citation type="submission" date="2023-10" db="EMBL/GenBank/DDBJ databases">
        <authorList>
            <person name="Domelevo Entfellner J.-B."/>
        </authorList>
    </citation>
    <scope>NUCLEOTIDE SEQUENCE</scope>
</reference>
<sequence>MINAASSLPAFAEDAKPITRNTANFHPSVWGEYFLHNHLTSAAGLQPAEEDNHVNEAQLLKEGVRKMLASPIDNNLSFKLRFIDSVQRLGVSYHFEHEIEEALHQIHDISTKDDNIITEEDDLCHVALLFRLLRQQGYRILSSIFYKFKDQTGKFNERVGSDIQGMLSLYESAQLRFHGEEILEEAHNFTVIQLTKSLNTQLKPSLAAQVKHSLKRSLRKGLPRLEATYYMSFYQEDPFHDENLLKFAKLDFNMLQELHQKEVSNATRWWIEDLNLSANLPFARDRIVECYFWILGIYSEPQYSVARRMITKVIALCSVIDDMYDAYGTIDELQLFTNAIERWDVCCLVDLPEYMKICFTAILDVFEEMKQEMGEKGKEYRINYAKKAMKSFVKSHMNEARWLDCDHTPTIEEYMQVRMVTSGYPALITICFAGMEDITEEVLLWTARDPKVILASSIISRIMDDIVGDEFEQERGHIASSIECFMKQHNTSRENAISELREMVDSAWKDINDAC</sequence>
<dbReference type="AlphaFoldDB" id="A0AA86W4Y9"/>
<gene>
    <name evidence="7" type="ORF">AYBTSS11_LOCUS30885</name>
</gene>
<evidence type="ECO:0000259" key="6">
    <source>
        <dbReference type="Pfam" id="PF03936"/>
    </source>
</evidence>
<keyword evidence="3" id="KW-0460">Magnesium</keyword>
<dbReference type="FunFam" id="1.10.600.10:FF:000007">
    <property type="entry name" value="Isoprene synthase, chloroplastic"/>
    <property type="match status" value="1"/>
</dbReference>
<dbReference type="SFLD" id="SFLDG01019">
    <property type="entry name" value="Terpene_Cyclase_Like_1_C_Termi"/>
    <property type="match status" value="1"/>
</dbReference>
<accession>A0AA86W4Y9</accession>
<dbReference type="Gene3D" id="1.50.10.130">
    <property type="entry name" value="Terpene synthase, N-terminal domain"/>
    <property type="match status" value="1"/>
</dbReference>
<dbReference type="GO" id="GO:0000287">
    <property type="term" value="F:magnesium ion binding"/>
    <property type="evidence" value="ECO:0007669"/>
    <property type="project" value="InterPro"/>
</dbReference>
<evidence type="ECO:0000259" key="5">
    <source>
        <dbReference type="Pfam" id="PF01397"/>
    </source>
</evidence>
<dbReference type="PANTHER" id="PTHR31225:SF221">
    <property type="entry name" value="(-)-GERMACRENE D SYNTHASE"/>
    <property type="match status" value="1"/>
</dbReference>
<protein>
    <submittedName>
        <fullName evidence="7">Uncharacterized protein</fullName>
    </submittedName>
</protein>
<dbReference type="InterPro" id="IPR034741">
    <property type="entry name" value="Terpene_cyclase-like_1_C"/>
</dbReference>
<dbReference type="SUPFAM" id="SSF48576">
    <property type="entry name" value="Terpenoid synthases"/>
    <property type="match status" value="1"/>
</dbReference>
<keyword evidence="8" id="KW-1185">Reference proteome</keyword>
<evidence type="ECO:0000256" key="2">
    <source>
        <dbReference type="ARBA" id="ARBA00022723"/>
    </source>
</evidence>
<organism evidence="7 8">
    <name type="scientific">Sphenostylis stenocarpa</name>
    <dbReference type="NCBI Taxonomy" id="92480"/>
    <lineage>
        <taxon>Eukaryota</taxon>
        <taxon>Viridiplantae</taxon>
        <taxon>Streptophyta</taxon>
        <taxon>Embryophyta</taxon>
        <taxon>Tracheophyta</taxon>
        <taxon>Spermatophyta</taxon>
        <taxon>Magnoliopsida</taxon>
        <taxon>eudicotyledons</taxon>
        <taxon>Gunneridae</taxon>
        <taxon>Pentapetalae</taxon>
        <taxon>rosids</taxon>
        <taxon>fabids</taxon>
        <taxon>Fabales</taxon>
        <taxon>Fabaceae</taxon>
        <taxon>Papilionoideae</taxon>
        <taxon>50 kb inversion clade</taxon>
        <taxon>NPAAA clade</taxon>
        <taxon>indigoferoid/millettioid clade</taxon>
        <taxon>Phaseoleae</taxon>
        <taxon>Sphenostylis</taxon>
    </lineage>
</organism>
<proteinExistence type="predicted"/>
<dbReference type="Gene3D" id="1.10.600.10">
    <property type="entry name" value="Farnesyl Diphosphate Synthase"/>
    <property type="match status" value="1"/>
</dbReference>
<dbReference type="InterPro" id="IPR008949">
    <property type="entry name" value="Isoprenoid_synthase_dom_sf"/>
</dbReference>
<dbReference type="InterPro" id="IPR001906">
    <property type="entry name" value="Terpene_synth_N"/>
</dbReference>
<dbReference type="SFLD" id="SFLDS00005">
    <property type="entry name" value="Isoprenoid_Synthase_Type_I"/>
    <property type="match status" value="1"/>
</dbReference>
<dbReference type="Proteomes" id="UP001189624">
    <property type="component" value="Chromosome 11"/>
</dbReference>
<comment type="cofactor">
    <cofactor evidence="1">
        <name>Mg(2+)</name>
        <dbReference type="ChEBI" id="CHEBI:18420"/>
    </cofactor>
</comment>
<evidence type="ECO:0000256" key="4">
    <source>
        <dbReference type="ARBA" id="ARBA00023239"/>
    </source>
</evidence>
<dbReference type="GO" id="GO:0016102">
    <property type="term" value="P:diterpenoid biosynthetic process"/>
    <property type="evidence" value="ECO:0007669"/>
    <property type="project" value="InterPro"/>
</dbReference>